<feature type="region of interest" description="Disordered" evidence="1">
    <location>
        <begin position="278"/>
        <end position="300"/>
    </location>
</feature>
<feature type="region of interest" description="Disordered" evidence="1">
    <location>
        <begin position="1"/>
        <end position="47"/>
    </location>
</feature>
<feature type="region of interest" description="Disordered" evidence="1">
    <location>
        <begin position="212"/>
        <end position="252"/>
    </location>
</feature>
<dbReference type="EMBL" id="RXGB01000454">
    <property type="protein sequence ID" value="TMX03309.1"/>
    <property type="molecule type" value="Genomic_DNA"/>
</dbReference>
<sequence length="300" mass="33621">MNARREAARRVEEDLANAGVSPQGNQVPPEDNQLPPQEQAPVIPPPMKDREIRSTFFTLSQAMTTKGQAVATEAQGMTTHANREVGPRVQQNESTMAFRLRDFTRMKHSMFFGSKVNEGPQYFIDEVYKILNAMGDDMTRFVMGVSEDLVKECCSTILHDNMDISRLMLHAHQVEETRLKRKNKEYKMTKAYEGGISKGRLEIEYNPRFKNRVSNQVPSNFPKNNKDRVSNLKSQKSRSGNSPSDKQTCSKCGKKHWGECLVGTGNFFGCGKEGHKVKDFPNVRGQAKGSGRAQSSGPSS</sequence>
<feature type="compositionally biased region" description="Polar residues" evidence="1">
    <location>
        <begin position="231"/>
        <end position="250"/>
    </location>
</feature>
<name>A0A6N2C9C8_SOLCI</name>
<evidence type="ECO:0000313" key="2">
    <source>
        <dbReference type="EMBL" id="TMX03309.1"/>
    </source>
</evidence>
<feature type="compositionally biased region" description="Polar residues" evidence="1">
    <location>
        <begin position="212"/>
        <end position="223"/>
    </location>
</feature>
<protein>
    <recommendedName>
        <fullName evidence="3">Gag-pol polyprotein</fullName>
    </recommendedName>
</protein>
<evidence type="ECO:0000256" key="1">
    <source>
        <dbReference type="SAM" id="MobiDB-lite"/>
    </source>
</evidence>
<accession>A0A6N2C9C8</accession>
<reference evidence="2" key="1">
    <citation type="submission" date="2019-05" db="EMBL/GenBank/DDBJ databases">
        <title>The de novo reference genome and transcriptome assemblies of the wild tomato species Solanum chilense.</title>
        <authorList>
            <person name="Stam R."/>
            <person name="Nosenko T."/>
            <person name="Hoerger A.C."/>
            <person name="Stephan W."/>
            <person name="Seidel M.A."/>
            <person name="Kuhn J.M.M."/>
            <person name="Haberer G."/>
            <person name="Tellier A."/>
        </authorList>
    </citation>
    <scope>NUCLEOTIDE SEQUENCE</scope>
    <source>
        <tissue evidence="2">Mature leaves</tissue>
    </source>
</reference>
<organism evidence="2">
    <name type="scientific">Solanum chilense</name>
    <name type="common">Tomato</name>
    <name type="synonym">Lycopersicon chilense</name>
    <dbReference type="NCBI Taxonomy" id="4083"/>
    <lineage>
        <taxon>Eukaryota</taxon>
        <taxon>Viridiplantae</taxon>
        <taxon>Streptophyta</taxon>
        <taxon>Embryophyta</taxon>
        <taxon>Tracheophyta</taxon>
        <taxon>Spermatophyta</taxon>
        <taxon>Magnoliopsida</taxon>
        <taxon>eudicotyledons</taxon>
        <taxon>Gunneridae</taxon>
        <taxon>Pentapetalae</taxon>
        <taxon>asterids</taxon>
        <taxon>lamiids</taxon>
        <taxon>Solanales</taxon>
        <taxon>Solanaceae</taxon>
        <taxon>Solanoideae</taxon>
        <taxon>Solaneae</taxon>
        <taxon>Solanum</taxon>
        <taxon>Solanum subgen. Lycopersicon</taxon>
    </lineage>
</organism>
<gene>
    <name evidence="2" type="ORF">EJD97_017135</name>
</gene>
<proteinExistence type="predicted"/>
<dbReference type="AlphaFoldDB" id="A0A6N2C9C8"/>
<evidence type="ECO:0008006" key="3">
    <source>
        <dbReference type="Google" id="ProtNLM"/>
    </source>
</evidence>
<comment type="caution">
    <text evidence="2">The sequence shown here is derived from an EMBL/GenBank/DDBJ whole genome shotgun (WGS) entry which is preliminary data.</text>
</comment>
<feature type="compositionally biased region" description="Basic and acidic residues" evidence="1">
    <location>
        <begin position="1"/>
        <end position="13"/>
    </location>
</feature>